<sequence length="369" mass="40094">MVVPSLTKAFLWSNALLSLASALTLPSPNDLITTKKFELTVTWEKGAPDGVERDLFKVNGQFPGPVLELTEGDSVEINVKNRSPFNTTIHYHAWDISEKSHIDLLCFDSILVNGKGKVDCLASTQQAPLVTRPQQQLLSRINGSTLTDKSCLPPNVLATLANAGDAKPDPSVIPREIFNGCKATNAPLDVIKVVKSKNCEEDKWIMLDLIATFSMIEAQVSLDEIPLTIIAADGNYIEPKTAQSIPLAAGQRYTVIAKLEKPKKYTLRVSATSDPQILFGSSIIDFQVEAQEQSLEPSVAYINERGVNTTSGVVVFSPAQGKSFPPAVIPQVVDATYKVVMKQAGALDRWAFNSTPRPESTGTRVAMLD</sequence>
<comment type="caution">
    <text evidence="9">The sequence shown here is derived from an EMBL/GenBank/DDBJ whole genome shotgun (WGS) entry which is preliminary data.</text>
</comment>
<feature type="signal peptide" evidence="6">
    <location>
        <begin position="1"/>
        <end position="22"/>
    </location>
</feature>
<keyword evidence="2" id="KW-0479">Metal-binding</keyword>
<feature type="domain" description="Plastocyanin-like" evidence="8">
    <location>
        <begin position="41"/>
        <end position="103"/>
    </location>
</feature>
<dbReference type="PANTHER" id="PTHR11709:SF488">
    <property type="entry name" value="LACCASE-RELATED"/>
    <property type="match status" value="1"/>
</dbReference>
<keyword evidence="5" id="KW-0325">Glycoprotein</keyword>
<dbReference type="GeneID" id="92096409"/>
<organism evidence="9 10">
    <name type="scientific">Apiospora phragmitis</name>
    <dbReference type="NCBI Taxonomy" id="2905665"/>
    <lineage>
        <taxon>Eukaryota</taxon>
        <taxon>Fungi</taxon>
        <taxon>Dikarya</taxon>
        <taxon>Ascomycota</taxon>
        <taxon>Pezizomycotina</taxon>
        <taxon>Sordariomycetes</taxon>
        <taxon>Xylariomycetidae</taxon>
        <taxon>Amphisphaeriales</taxon>
        <taxon>Apiosporaceae</taxon>
        <taxon>Apiospora</taxon>
    </lineage>
</organism>
<dbReference type="EMBL" id="JAQQWL010000011">
    <property type="protein sequence ID" value="KAK8050207.1"/>
    <property type="molecule type" value="Genomic_DNA"/>
</dbReference>
<dbReference type="InterPro" id="IPR008972">
    <property type="entry name" value="Cupredoxin"/>
</dbReference>
<dbReference type="Proteomes" id="UP001480595">
    <property type="component" value="Unassembled WGS sequence"/>
</dbReference>
<evidence type="ECO:0000259" key="8">
    <source>
        <dbReference type="Pfam" id="PF07732"/>
    </source>
</evidence>
<dbReference type="InterPro" id="IPR045087">
    <property type="entry name" value="Cu-oxidase_fam"/>
</dbReference>
<dbReference type="SUPFAM" id="SSF49503">
    <property type="entry name" value="Cupredoxins"/>
    <property type="match status" value="2"/>
</dbReference>
<evidence type="ECO:0000313" key="9">
    <source>
        <dbReference type="EMBL" id="KAK8050207.1"/>
    </source>
</evidence>
<feature type="chain" id="PRO_5046420232" evidence="6">
    <location>
        <begin position="23"/>
        <end position="369"/>
    </location>
</feature>
<accession>A0ABR1TUC6</accession>
<dbReference type="Pfam" id="PF00394">
    <property type="entry name" value="Cu-oxidase"/>
    <property type="match status" value="1"/>
</dbReference>
<dbReference type="PANTHER" id="PTHR11709">
    <property type="entry name" value="MULTI-COPPER OXIDASE"/>
    <property type="match status" value="1"/>
</dbReference>
<evidence type="ECO:0000256" key="1">
    <source>
        <dbReference type="ARBA" id="ARBA00010609"/>
    </source>
</evidence>
<dbReference type="InterPro" id="IPR011707">
    <property type="entry name" value="Cu-oxidase-like_N"/>
</dbReference>
<comment type="similarity">
    <text evidence="1">Belongs to the multicopper oxidase family.</text>
</comment>
<evidence type="ECO:0000259" key="7">
    <source>
        <dbReference type="Pfam" id="PF00394"/>
    </source>
</evidence>
<feature type="domain" description="Plastocyanin-like" evidence="7">
    <location>
        <begin position="177"/>
        <end position="274"/>
    </location>
</feature>
<keyword evidence="4" id="KW-0186">Copper</keyword>
<evidence type="ECO:0000256" key="2">
    <source>
        <dbReference type="ARBA" id="ARBA00022723"/>
    </source>
</evidence>
<keyword evidence="10" id="KW-1185">Reference proteome</keyword>
<protein>
    <submittedName>
        <fullName evidence="9">Laccase</fullName>
    </submittedName>
</protein>
<evidence type="ECO:0000256" key="6">
    <source>
        <dbReference type="SAM" id="SignalP"/>
    </source>
</evidence>
<gene>
    <name evidence="9" type="ORF">PG994_011937</name>
</gene>
<evidence type="ECO:0000256" key="5">
    <source>
        <dbReference type="ARBA" id="ARBA00023180"/>
    </source>
</evidence>
<dbReference type="Pfam" id="PF07732">
    <property type="entry name" value="Cu-oxidase_3"/>
    <property type="match status" value="1"/>
</dbReference>
<reference evidence="9 10" key="1">
    <citation type="submission" date="2023-01" db="EMBL/GenBank/DDBJ databases">
        <title>Analysis of 21 Apiospora genomes using comparative genomics revels a genus with tremendous synthesis potential of carbohydrate active enzymes and secondary metabolites.</title>
        <authorList>
            <person name="Sorensen T."/>
        </authorList>
    </citation>
    <scope>NUCLEOTIDE SEQUENCE [LARGE SCALE GENOMIC DNA]</scope>
    <source>
        <strain evidence="9 10">CBS 135458</strain>
    </source>
</reference>
<keyword evidence="6" id="KW-0732">Signal</keyword>
<dbReference type="Gene3D" id="2.60.40.420">
    <property type="entry name" value="Cupredoxins - blue copper proteins"/>
    <property type="match status" value="2"/>
</dbReference>
<evidence type="ECO:0000256" key="3">
    <source>
        <dbReference type="ARBA" id="ARBA00023002"/>
    </source>
</evidence>
<evidence type="ECO:0000256" key="4">
    <source>
        <dbReference type="ARBA" id="ARBA00023008"/>
    </source>
</evidence>
<dbReference type="InterPro" id="IPR001117">
    <property type="entry name" value="Cu-oxidase_2nd"/>
</dbReference>
<name>A0ABR1TUC6_9PEZI</name>
<proteinExistence type="inferred from homology"/>
<keyword evidence="3" id="KW-0560">Oxidoreductase</keyword>
<evidence type="ECO:0000313" key="10">
    <source>
        <dbReference type="Proteomes" id="UP001480595"/>
    </source>
</evidence>
<dbReference type="RefSeq" id="XP_066712456.1">
    <property type="nucleotide sequence ID" value="XM_066863346.1"/>
</dbReference>